<sequence>MGYAGFIGFASNCVAELWVISEGLKVPIALDISRLIVESDSLVVVTLLQQNIEDTHPLATLVKHCKYLWNRDWDVHLKHTLREV</sequence>
<keyword evidence="3" id="KW-1185">Reference proteome</keyword>
<dbReference type="InterPro" id="IPR036397">
    <property type="entry name" value="RNaseH_sf"/>
</dbReference>
<reference evidence="2 3" key="1">
    <citation type="submission" date="2024-01" db="EMBL/GenBank/DDBJ databases">
        <title>Genome assemblies of Stephania.</title>
        <authorList>
            <person name="Yang L."/>
        </authorList>
    </citation>
    <scope>NUCLEOTIDE SEQUENCE [LARGE SCALE GENOMIC DNA]</scope>
    <source>
        <strain evidence="2">JXDWG</strain>
        <tissue evidence="2">Leaf</tissue>
    </source>
</reference>
<dbReference type="PANTHER" id="PTHR47723">
    <property type="entry name" value="OS05G0353850 PROTEIN"/>
    <property type="match status" value="1"/>
</dbReference>
<dbReference type="PANTHER" id="PTHR47723:SF19">
    <property type="entry name" value="POLYNUCLEOTIDYL TRANSFERASE, RIBONUCLEASE H-LIKE SUPERFAMILY PROTEIN"/>
    <property type="match status" value="1"/>
</dbReference>
<dbReference type="EMBL" id="JBBNAG010000007">
    <property type="protein sequence ID" value="KAK9118329.1"/>
    <property type="molecule type" value="Genomic_DNA"/>
</dbReference>
<feature type="domain" description="RNase H type-1" evidence="1">
    <location>
        <begin position="8"/>
        <end position="83"/>
    </location>
</feature>
<dbReference type="GO" id="GO:0003676">
    <property type="term" value="F:nucleic acid binding"/>
    <property type="evidence" value="ECO:0007669"/>
    <property type="project" value="InterPro"/>
</dbReference>
<proteinExistence type="predicted"/>
<dbReference type="GO" id="GO:0004523">
    <property type="term" value="F:RNA-DNA hybrid ribonuclease activity"/>
    <property type="evidence" value="ECO:0007669"/>
    <property type="project" value="InterPro"/>
</dbReference>
<name>A0AAP0NU58_9MAGN</name>
<dbReference type="Gene3D" id="3.30.420.10">
    <property type="entry name" value="Ribonuclease H-like superfamily/Ribonuclease H"/>
    <property type="match status" value="1"/>
</dbReference>
<dbReference type="CDD" id="cd06222">
    <property type="entry name" value="RNase_H_like"/>
    <property type="match status" value="1"/>
</dbReference>
<dbReference type="AlphaFoldDB" id="A0AAP0NU58"/>
<dbReference type="InterPro" id="IPR044730">
    <property type="entry name" value="RNase_H-like_dom_plant"/>
</dbReference>
<evidence type="ECO:0000313" key="2">
    <source>
        <dbReference type="EMBL" id="KAK9118329.1"/>
    </source>
</evidence>
<dbReference type="InterPro" id="IPR012337">
    <property type="entry name" value="RNaseH-like_sf"/>
</dbReference>
<dbReference type="InterPro" id="IPR053151">
    <property type="entry name" value="RNase_H-like"/>
</dbReference>
<comment type="caution">
    <text evidence="2">The sequence shown here is derived from an EMBL/GenBank/DDBJ whole genome shotgun (WGS) entry which is preliminary data.</text>
</comment>
<accession>A0AAP0NU58</accession>
<organism evidence="2 3">
    <name type="scientific">Stephania cephalantha</name>
    <dbReference type="NCBI Taxonomy" id="152367"/>
    <lineage>
        <taxon>Eukaryota</taxon>
        <taxon>Viridiplantae</taxon>
        <taxon>Streptophyta</taxon>
        <taxon>Embryophyta</taxon>
        <taxon>Tracheophyta</taxon>
        <taxon>Spermatophyta</taxon>
        <taxon>Magnoliopsida</taxon>
        <taxon>Ranunculales</taxon>
        <taxon>Menispermaceae</taxon>
        <taxon>Menispermoideae</taxon>
        <taxon>Cissampelideae</taxon>
        <taxon>Stephania</taxon>
    </lineage>
</organism>
<evidence type="ECO:0000313" key="3">
    <source>
        <dbReference type="Proteomes" id="UP001419268"/>
    </source>
</evidence>
<dbReference type="InterPro" id="IPR002156">
    <property type="entry name" value="RNaseH_domain"/>
</dbReference>
<dbReference type="SUPFAM" id="SSF53098">
    <property type="entry name" value="Ribonuclease H-like"/>
    <property type="match status" value="1"/>
</dbReference>
<protein>
    <recommendedName>
        <fullName evidence="1">RNase H type-1 domain-containing protein</fullName>
    </recommendedName>
</protein>
<dbReference type="Proteomes" id="UP001419268">
    <property type="component" value="Unassembled WGS sequence"/>
</dbReference>
<evidence type="ECO:0000259" key="1">
    <source>
        <dbReference type="Pfam" id="PF13456"/>
    </source>
</evidence>
<dbReference type="Pfam" id="PF13456">
    <property type="entry name" value="RVT_3"/>
    <property type="match status" value="1"/>
</dbReference>
<gene>
    <name evidence="2" type="ORF">Scep_016422</name>
</gene>